<organism evidence="2 3">
    <name type="scientific">Limihaloglobus sulfuriphilus</name>
    <dbReference type="NCBI Taxonomy" id="1851148"/>
    <lineage>
        <taxon>Bacteria</taxon>
        <taxon>Pseudomonadati</taxon>
        <taxon>Planctomycetota</taxon>
        <taxon>Phycisphaerae</taxon>
        <taxon>Sedimentisphaerales</taxon>
        <taxon>Sedimentisphaeraceae</taxon>
        <taxon>Limihaloglobus</taxon>
    </lineage>
</organism>
<feature type="transmembrane region" description="Helical" evidence="1">
    <location>
        <begin position="14"/>
        <end position="36"/>
    </location>
</feature>
<evidence type="ECO:0000313" key="2">
    <source>
        <dbReference type="EMBL" id="AQQ72007.1"/>
    </source>
</evidence>
<reference evidence="3" key="1">
    <citation type="submission" date="2017-02" db="EMBL/GenBank/DDBJ databases">
        <title>Comparative genomics and description of representatives of a novel lineage of planctomycetes thriving in anoxic sediments.</title>
        <authorList>
            <person name="Spring S."/>
            <person name="Bunk B."/>
            <person name="Sproer C."/>
        </authorList>
    </citation>
    <scope>NUCLEOTIDE SEQUENCE [LARGE SCALE GENOMIC DNA]</scope>
    <source>
        <strain evidence="3">SM-Chi-D1</strain>
    </source>
</reference>
<keyword evidence="1" id="KW-1133">Transmembrane helix</keyword>
<protein>
    <submittedName>
        <fullName evidence="2">Tfp pilus assembly protein PilV</fullName>
    </submittedName>
</protein>
<dbReference type="Proteomes" id="UP000188181">
    <property type="component" value="Chromosome"/>
</dbReference>
<proteinExistence type="predicted"/>
<evidence type="ECO:0000313" key="3">
    <source>
        <dbReference type="Proteomes" id="UP000188181"/>
    </source>
</evidence>
<gene>
    <name evidence="2" type="ORF">SMSP2_02386</name>
</gene>
<keyword evidence="1" id="KW-0812">Transmembrane</keyword>
<dbReference type="EMBL" id="CP019646">
    <property type="protein sequence ID" value="AQQ72007.1"/>
    <property type="molecule type" value="Genomic_DNA"/>
</dbReference>
<sequence length="165" mass="18215">MNNKSGKLNTGRGFTYIEVLMGLSILIIIILGASGYKYYSVVEARRAEGYVGASMVGNILLESWRGYGGAYDYDPINQLPLAIINADNFSIATSAKYPSIGESAYLINGTGYVVVLNGVYYYTAMSVAWDSGIKYLNIDIVWNYFRTDTVTREGNRSYSASLLMQ</sequence>
<keyword evidence="3" id="KW-1185">Reference proteome</keyword>
<evidence type="ECO:0000256" key="1">
    <source>
        <dbReference type="SAM" id="Phobius"/>
    </source>
</evidence>
<keyword evidence="1" id="KW-0472">Membrane</keyword>
<name>A0A1Q2MI82_9BACT</name>
<dbReference type="KEGG" id="pbas:SMSP2_02386"/>
<accession>A0A1Q2MI82</accession>
<dbReference type="AlphaFoldDB" id="A0A1Q2MI82"/>